<evidence type="ECO:0000256" key="10">
    <source>
        <dbReference type="SAM" id="SignalP"/>
    </source>
</evidence>
<evidence type="ECO:0000256" key="8">
    <source>
        <dbReference type="ARBA" id="ARBA00049551"/>
    </source>
</evidence>
<name>A0A3G0X1I9_9PLAT</name>
<protein>
    <recommendedName>
        <fullName evidence="3 9">NADH-ubiquinone oxidoreductase chain 3</fullName>
        <ecNumber evidence="9">7.1.1.2</ecNumber>
    </recommendedName>
</protein>
<comment type="function">
    <text evidence="9">Core subunit of the mitochondrial membrane respiratory chain NADH dehydrogenase (Complex I) which catalyzes electron transfer from NADH through the respiratory chain, using ubiquinone as an electron acceptor. Essential for the catalytic activity of complex I.</text>
</comment>
<keyword evidence="9" id="KW-0520">NAD</keyword>
<dbReference type="InterPro" id="IPR000440">
    <property type="entry name" value="NADH_UbQ/plastoQ_OxRdtase_su3"/>
</dbReference>
<proteinExistence type="inferred from homology"/>
<dbReference type="PANTHER" id="PTHR11058">
    <property type="entry name" value="NADH-UBIQUINONE OXIDOREDUCTASE CHAIN 3"/>
    <property type="match status" value="1"/>
</dbReference>
<comment type="catalytic activity">
    <reaction evidence="8 9">
        <text>a ubiquinone + NADH + 5 H(+)(in) = a ubiquinol + NAD(+) + 4 H(+)(out)</text>
        <dbReference type="Rhea" id="RHEA:29091"/>
        <dbReference type="Rhea" id="RHEA-COMP:9565"/>
        <dbReference type="Rhea" id="RHEA-COMP:9566"/>
        <dbReference type="ChEBI" id="CHEBI:15378"/>
        <dbReference type="ChEBI" id="CHEBI:16389"/>
        <dbReference type="ChEBI" id="CHEBI:17976"/>
        <dbReference type="ChEBI" id="CHEBI:57540"/>
        <dbReference type="ChEBI" id="CHEBI:57945"/>
        <dbReference type="EC" id="7.1.1.2"/>
    </reaction>
</comment>
<dbReference type="GO" id="GO:0008137">
    <property type="term" value="F:NADH dehydrogenase (ubiquinone) activity"/>
    <property type="evidence" value="ECO:0007669"/>
    <property type="project" value="UniProtKB-UniRule"/>
</dbReference>
<evidence type="ECO:0000256" key="1">
    <source>
        <dbReference type="ARBA" id="ARBA00004370"/>
    </source>
</evidence>
<keyword evidence="4 9" id="KW-0813">Transport</keyword>
<evidence type="ECO:0000256" key="2">
    <source>
        <dbReference type="ARBA" id="ARBA00008472"/>
    </source>
</evidence>
<keyword evidence="5 9" id="KW-0812">Transmembrane</keyword>
<keyword evidence="9 11" id="KW-0496">Mitochondrion</keyword>
<comment type="subcellular location">
    <subcellularLocation>
        <location evidence="1">Membrane</location>
    </subcellularLocation>
    <subcellularLocation>
        <location evidence="9">Mitochondrion membrane</location>
        <topology evidence="9">Multi-pass membrane protein</topology>
    </subcellularLocation>
</comment>
<evidence type="ECO:0000256" key="7">
    <source>
        <dbReference type="ARBA" id="ARBA00023136"/>
    </source>
</evidence>
<evidence type="ECO:0000256" key="6">
    <source>
        <dbReference type="ARBA" id="ARBA00022989"/>
    </source>
</evidence>
<evidence type="ECO:0000256" key="9">
    <source>
        <dbReference type="RuleBase" id="RU003640"/>
    </source>
</evidence>
<dbReference type="GO" id="GO:0031966">
    <property type="term" value="C:mitochondrial membrane"/>
    <property type="evidence" value="ECO:0007669"/>
    <property type="project" value="UniProtKB-SubCell"/>
</dbReference>
<feature type="signal peptide" evidence="10">
    <location>
        <begin position="1"/>
        <end position="17"/>
    </location>
</feature>
<keyword evidence="9" id="KW-0830">Ubiquinone</keyword>
<dbReference type="GO" id="GO:0030964">
    <property type="term" value="C:NADH dehydrogenase complex"/>
    <property type="evidence" value="ECO:0007669"/>
    <property type="project" value="TreeGrafter"/>
</dbReference>
<keyword evidence="9" id="KW-0679">Respiratory chain</keyword>
<keyword evidence="10" id="KW-0732">Signal</keyword>
<dbReference type="Pfam" id="PF00507">
    <property type="entry name" value="Oxidored_q4"/>
    <property type="match status" value="1"/>
</dbReference>
<evidence type="ECO:0000256" key="3">
    <source>
        <dbReference type="ARBA" id="ARBA00021007"/>
    </source>
</evidence>
<dbReference type="PANTHER" id="PTHR11058:SF9">
    <property type="entry name" value="NADH-UBIQUINONE OXIDOREDUCTASE CHAIN 3"/>
    <property type="match status" value="1"/>
</dbReference>
<dbReference type="AlphaFoldDB" id="A0A3G0X1I9"/>
<organism evidence="11">
    <name type="scientific">Diplorchis hangzhouensis</name>
    <dbReference type="NCBI Taxonomy" id="1131906"/>
    <lineage>
        <taxon>Eukaryota</taxon>
        <taxon>Metazoa</taxon>
        <taxon>Spiralia</taxon>
        <taxon>Lophotrochozoa</taxon>
        <taxon>Platyhelminthes</taxon>
        <taxon>Monogenea</taxon>
        <taxon>Polyopisthocotylea</taxon>
        <taxon>Polystomatidea</taxon>
        <taxon>Polystomatidae</taxon>
        <taxon>Diplorchis</taxon>
    </lineage>
</organism>
<feature type="chain" id="PRO_5017930254" description="NADH-ubiquinone oxidoreductase chain 3" evidence="10">
    <location>
        <begin position="18"/>
        <end position="107"/>
    </location>
</feature>
<dbReference type="EC" id="7.1.1.2" evidence="9"/>
<feature type="transmembrane region" description="Helical" evidence="9">
    <location>
        <begin position="47"/>
        <end position="73"/>
    </location>
</feature>
<sequence>MFMSLVLSFFNVGSGSGGNKFWNSYFSGFVSSYECGFSSIGNISTNFSLGFLLLLVFFVLLDVEVVLLFNYCLNSGWCVLICYLFFLLVVFLGFLYEIVCGFVFFKK</sequence>
<keyword evidence="6 9" id="KW-1133">Transmembrane helix</keyword>
<feature type="transmembrane region" description="Helical" evidence="9">
    <location>
        <begin position="80"/>
        <end position="105"/>
    </location>
</feature>
<geneLocation type="mitochondrion" evidence="11"/>
<evidence type="ECO:0000313" key="11">
    <source>
        <dbReference type="EMBL" id="AFD18213.1"/>
    </source>
</evidence>
<evidence type="ECO:0000256" key="5">
    <source>
        <dbReference type="ARBA" id="ARBA00022692"/>
    </source>
</evidence>
<comment type="similarity">
    <text evidence="2 9">Belongs to the complex I subunit 3 family.</text>
</comment>
<gene>
    <name evidence="11" type="primary">nad3</name>
</gene>
<reference evidence="11" key="1">
    <citation type="submission" date="2011-11" db="EMBL/GenBank/DDBJ databases">
        <title>The complete mitochondrial genome of Diplorchis hangzhouensis (Platyhelminthes: Monogenea).</title>
        <authorList>
            <person name="Zhang J."/>
            <person name="Wu X."/>
            <person name="Xie M."/>
            <person name="Li A."/>
        </authorList>
    </citation>
    <scope>NUCLEOTIDE SEQUENCE</scope>
</reference>
<evidence type="ECO:0000256" key="4">
    <source>
        <dbReference type="ARBA" id="ARBA00022448"/>
    </source>
</evidence>
<dbReference type="Gene3D" id="1.20.58.1610">
    <property type="entry name" value="NADH:ubiquinone/plastoquinone oxidoreductase, chain 3"/>
    <property type="match status" value="1"/>
</dbReference>
<accession>A0A3G0X1I9</accession>
<dbReference type="EMBL" id="JQ038227">
    <property type="protein sequence ID" value="AFD18213.1"/>
    <property type="molecule type" value="Genomic_DNA"/>
</dbReference>
<dbReference type="InterPro" id="IPR038430">
    <property type="entry name" value="NDAH_ubi_oxred_su3_sf"/>
</dbReference>
<keyword evidence="9" id="KW-1278">Translocase</keyword>
<keyword evidence="7 9" id="KW-0472">Membrane</keyword>
<keyword evidence="9" id="KW-0249">Electron transport</keyword>